<proteinExistence type="predicted"/>
<keyword evidence="3" id="KW-1185">Reference proteome</keyword>
<name>A0ABD3H6B1_9MARC</name>
<protein>
    <submittedName>
        <fullName evidence="2">Uncharacterized protein</fullName>
    </submittedName>
</protein>
<sequence length="185" mass="21142">MLSVAFRFAAGENVPISAHFLVDCNEEHADVFDCLSSATQEAEEFKRWLKEQLRPQMEVATGFYWEVRKFSRSRLRPSEFSATMWCVSREDRTASNQTTQTENPRTAEKRGKVERYRCQGTVNVDRSLAYNRRTGELLVAEIDYGTTAMMEETSLEVLAISFAERICGGKGLSKPCISITMRYKP</sequence>
<dbReference type="EMBL" id="JBJQOH010000004">
    <property type="protein sequence ID" value="KAL3686998.1"/>
    <property type="molecule type" value="Genomic_DNA"/>
</dbReference>
<accession>A0ABD3H6B1</accession>
<evidence type="ECO:0000313" key="3">
    <source>
        <dbReference type="Proteomes" id="UP001633002"/>
    </source>
</evidence>
<feature type="region of interest" description="Disordered" evidence="1">
    <location>
        <begin position="92"/>
        <end position="111"/>
    </location>
</feature>
<feature type="compositionally biased region" description="Polar residues" evidence="1">
    <location>
        <begin position="94"/>
        <end position="104"/>
    </location>
</feature>
<reference evidence="2 3" key="1">
    <citation type="submission" date="2024-09" db="EMBL/GenBank/DDBJ databases">
        <title>Chromosome-scale assembly of Riccia sorocarpa.</title>
        <authorList>
            <person name="Paukszto L."/>
        </authorList>
    </citation>
    <scope>NUCLEOTIDE SEQUENCE [LARGE SCALE GENOMIC DNA]</scope>
    <source>
        <strain evidence="2">LP-2024</strain>
        <tissue evidence="2">Aerial parts of the thallus</tissue>
    </source>
</reference>
<dbReference type="AlphaFoldDB" id="A0ABD3H6B1"/>
<gene>
    <name evidence="2" type="ORF">R1sor_013307</name>
</gene>
<organism evidence="2 3">
    <name type="scientific">Riccia sorocarpa</name>
    <dbReference type="NCBI Taxonomy" id="122646"/>
    <lineage>
        <taxon>Eukaryota</taxon>
        <taxon>Viridiplantae</taxon>
        <taxon>Streptophyta</taxon>
        <taxon>Embryophyta</taxon>
        <taxon>Marchantiophyta</taxon>
        <taxon>Marchantiopsida</taxon>
        <taxon>Marchantiidae</taxon>
        <taxon>Marchantiales</taxon>
        <taxon>Ricciaceae</taxon>
        <taxon>Riccia</taxon>
    </lineage>
</organism>
<dbReference type="Proteomes" id="UP001633002">
    <property type="component" value="Unassembled WGS sequence"/>
</dbReference>
<comment type="caution">
    <text evidence="2">The sequence shown here is derived from an EMBL/GenBank/DDBJ whole genome shotgun (WGS) entry which is preliminary data.</text>
</comment>
<evidence type="ECO:0000256" key="1">
    <source>
        <dbReference type="SAM" id="MobiDB-lite"/>
    </source>
</evidence>
<evidence type="ECO:0000313" key="2">
    <source>
        <dbReference type="EMBL" id="KAL3686998.1"/>
    </source>
</evidence>